<keyword evidence="3" id="KW-0169">Cobalamin biosynthesis</keyword>
<organism evidence="9 10">
    <name type="scientific">Candidatus Dehalogenimonas loeffleri</name>
    <dbReference type="NCBI Taxonomy" id="3127115"/>
    <lineage>
        <taxon>Bacteria</taxon>
        <taxon>Bacillati</taxon>
        <taxon>Chloroflexota</taxon>
        <taxon>Dehalococcoidia</taxon>
        <taxon>Dehalococcoidales</taxon>
        <taxon>Dehalococcoidaceae</taxon>
        <taxon>Dehalogenimonas</taxon>
    </lineage>
</organism>
<feature type="domain" description="Tetrapyrrole methylase" evidence="8">
    <location>
        <begin position="5"/>
        <end position="215"/>
    </location>
</feature>
<comment type="similarity">
    <text evidence="2 7">Belongs to the precorrin methyltransferase family.</text>
</comment>
<evidence type="ECO:0000256" key="3">
    <source>
        <dbReference type="ARBA" id="ARBA00022573"/>
    </source>
</evidence>
<gene>
    <name evidence="9" type="primary">cobI</name>
    <name evidence="9" type="ORF">V8247_01980</name>
</gene>
<evidence type="ECO:0000256" key="1">
    <source>
        <dbReference type="ARBA" id="ARBA00004953"/>
    </source>
</evidence>
<dbReference type="SUPFAM" id="SSF53790">
    <property type="entry name" value="Tetrapyrrole methylase"/>
    <property type="match status" value="1"/>
</dbReference>
<dbReference type="PANTHER" id="PTHR43467:SF2">
    <property type="entry name" value="COBALT-PRECORRIN-2 C(20)-METHYLTRANSFERASE"/>
    <property type="match status" value="1"/>
</dbReference>
<evidence type="ECO:0000256" key="6">
    <source>
        <dbReference type="ARBA" id="ARBA00022691"/>
    </source>
</evidence>
<keyword evidence="6" id="KW-0949">S-adenosyl-L-methionine</keyword>
<keyword evidence="4 9" id="KW-0489">Methyltransferase</keyword>
<dbReference type="PANTHER" id="PTHR43467">
    <property type="entry name" value="COBALT-PRECORRIN-2 C(20)-METHYLTRANSFERASE"/>
    <property type="match status" value="1"/>
</dbReference>
<dbReference type="EMBL" id="CP146612">
    <property type="protein sequence ID" value="WWX25762.1"/>
    <property type="molecule type" value="Genomic_DNA"/>
</dbReference>
<dbReference type="NCBIfam" id="TIGR01467">
    <property type="entry name" value="cobI_cbiL"/>
    <property type="match status" value="1"/>
</dbReference>
<dbReference type="EC" id="2.1.1.130" evidence="9"/>
<evidence type="ECO:0000256" key="2">
    <source>
        <dbReference type="ARBA" id="ARBA00005879"/>
    </source>
</evidence>
<dbReference type="Gene3D" id="3.30.950.10">
    <property type="entry name" value="Methyltransferase, Cobalt-precorrin-4 Transmethylase, Domain 2"/>
    <property type="match status" value="1"/>
</dbReference>
<dbReference type="Proteomes" id="UP001375370">
    <property type="component" value="Chromosome"/>
</dbReference>
<keyword evidence="10" id="KW-1185">Reference proteome</keyword>
<proteinExistence type="inferred from homology"/>
<dbReference type="InterPro" id="IPR014776">
    <property type="entry name" value="4pyrrole_Mease_sub2"/>
</dbReference>
<evidence type="ECO:0000256" key="7">
    <source>
        <dbReference type="PIRNR" id="PIRNR036427"/>
    </source>
</evidence>
<protein>
    <submittedName>
        <fullName evidence="9">Precorrin-2 C(20)-methyltransferase</fullName>
        <ecNumber evidence="9">2.1.1.130</ecNumber>
    </submittedName>
</protein>
<dbReference type="GO" id="GO:0032259">
    <property type="term" value="P:methylation"/>
    <property type="evidence" value="ECO:0007669"/>
    <property type="project" value="UniProtKB-KW"/>
</dbReference>
<evidence type="ECO:0000259" key="8">
    <source>
        <dbReference type="Pfam" id="PF00590"/>
    </source>
</evidence>
<name>A0ABZ2J4E6_9CHLR</name>
<reference evidence="9 10" key="1">
    <citation type="submission" date="2024-03" db="EMBL/GenBank/DDBJ databases">
        <title>A Dehalogenimonas Isolated from Estuarine Sediments Dihaloeliminates Chlorinated Alkanes.</title>
        <authorList>
            <person name="Yang Y."/>
            <person name="Wang H."/>
        </authorList>
    </citation>
    <scope>NUCLEOTIDE SEQUENCE [LARGE SCALE GENOMIC DNA]</scope>
    <source>
        <strain evidence="9 10">W</strain>
    </source>
</reference>
<dbReference type="InterPro" id="IPR014777">
    <property type="entry name" value="4pyrrole_Mease_sub1"/>
</dbReference>
<accession>A0ABZ2J4E6</accession>
<sequence>MTQGKLYGIGVGPGDPELVTIKALRLLREVTAIFAPCKAEGEPSLASRIVCQLDGTLGAKITNLVFPMSDDETELDAAWRAAARAVAAKLDDGHDCAFIAEGDPFLFGSFIYLYEKLAADADRWIEVVPGVSSITAAPARAGIPLVRGDERLAVVPAPSDREAIRSVLSEFDSVIFMKINPVFDELVVVLEEMGLLGRATVVIKASTTEERIIRDLRELNGRKPGYFSLMMVRR</sequence>
<comment type="pathway">
    <text evidence="1">Cofactor biosynthesis; adenosylcobalamin biosynthesis.</text>
</comment>
<evidence type="ECO:0000313" key="10">
    <source>
        <dbReference type="Proteomes" id="UP001375370"/>
    </source>
</evidence>
<dbReference type="GO" id="GO:0030788">
    <property type="term" value="F:precorrin-2 C20-methyltransferase activity"/>
    <property type="evidence" value="ECO:0007669"/>
    <property type="project" value="UniProtKB-EC"/>
</dbReference>
<dbReference type="Pfam" id="PF00590">
    <property type="entry name" value="TP_methylase"/>
    <property type="match status" value="1"/>
</dbReference>
<dbReference type="InterPro" id="IPR012382">
    <property type="entry name" value="CobI/CbiL"/>
</dbReference>
<evidence type="ECO:0000256" key="5">
    <source>
        <dbReference type="ARBA" id="ARBA00022679"/>
    </source>
</evidence>
<keyword evidence="5 9" id="KW-0808">Transferase</keyword>
<dbReference type="CDD" id="cd11645">
    <property type="entry name" value="Precorrin_2_C20_MT"/>
    <property type="match status" value="1"/>
</dbReference>
<evidence type="ECO:0000256" key="4">
    <source>
        <dbReference type="ARBA" id="ARBA00022603"/>
    </source>
</evidence>
<dbReference type="InterPro" id="IPR000878">
    <property type="entry name" value="4pyrrol_Mease"/>
</dbReference>
<dbReference type="Gene3D" id="3.40.1010.10">
    <property type="entry name" value="Cobalt-precorrin-4 Transmethylase, Domain 1"/>
    <property type="match status" value="1"/>
</dbReference>
<dbReference type="InterPro" id="IPR006364">
    <property type="entry name" value="CobI/CbiL/CobIJ_dom"/>
</dbReference>
<dbReference type="RefSeq" id="WP_338738255.1">
    <property type="nucleotide sequence ID" value="NZ_CP146612.1"/>
</dbReference>
<evidence type="ECO:0000313" key="9">
    <source>
        <dbReference type="EMBL" id="WWX25762.1"/>
    </source>
</evidence>
<dbReference type="PIRSF" id="PIRSF036427">
    <property type="entry name" value="Precrrn-2_mtase"/>
    <property type="match status" value="1"/>
</dbReference>
<dbReference type="InterPro" id="IPR035996">
    <property type="entry name" value="4pyrrol_Methylase_sf"/>
</dbReference>